<evidence type="ECO:0000256" key="4">
    <source>
        <dbReference type="ARBA" id="ARBA00022679"/>
    </source>
</evidence>
<accession>A0A7X0IKF0</accession>
<keyword evidence="4 10" id="KW-0808">Transferase</keyword>
<comment type="pathway">
    <text evidence="2">Cofactor biosynthesis; tetrahydrofolate biosynthesis; 2-amino-4-hydroxy-6-hydroxymethyl-7,8-dihydropteridine diphosphate from 7,8-dihydroneopterin triphosphate: step 4/4.</text>
</comment>
<keyword evidence="7" id="KW-0067">ATP-binding</keyword>
<dbReference type="CDD" id="cd00483">
    <property type="entry name" value="HPPK"/>
    <property type="match status" value="1"/>
</dbReference>
<keyword evidence="6 10" id="KW-0418">Kinase</keyword>
<dbReference type="UniPathway" id="UPA00077">
    <property type="reaction ID" value="UER00155"/>
</dbReference>
<evidence type="ECO:0000256" key="3">
    <source>
        <dbReference type="ARBA" id="ARBA00013253"/>
    </source>
</evidence>
<comment type="catalytic activity">
    <reaction evidence="1">
        <text>6-hydroxymethyl-7,8-dihydropterin + ATP = (7,8-dihydropterin-6-yl)methyl diphosphate + AMP + H(+)</text>
        <dbReference type="Rhea" id="RHEA:11412"/>
        <dbReference type="ChEBI" id="CHEBI:15378"/>
        <dbReference type="ChEBI" id="CHEBI:30616"/>
        <dbReference type="ChEBI" id="CHEBI:44841"/>
        <dbReference type="ChEBI" id="CHEBI:72950"/>
        <dbReference type="ChEBI" id="CHEBI:456215"/>
        <dbReference type="EC" id="2.7.6.3"/>
    </reaction>
</comment>
<dbReference type="GO" id="GO:0046656">
    <property type="term" value="P:folic acid biosynthetic process"/>
    <property type="evidence" value="ECO:0007669"/>
    <property type="project" value="UniProtKB-KW"/>
</dbReference>
<dbReference type="EMBL" id="JACHIU010000001">
    <property type="protein sequence ID" value="MBB6476831.1"/>
    <property type="molecule type" value="Genomic_DNA"/>
</dbReference>
<dbReference type="Gene3D" id="3.30.70.560">
    <property type="entry name" value="7,8-Dihydro-6-hydroxymethylpterin-pyrophosphokinase HPPK"/>
    <property type="match status" value="1"/>
</dbReference>
<dbReference type="InterPro" id="IPR035907">
    <property type="entry name" value="Hppk_sf"/>
</dbReference>
<evidence type="ECO:0000256" key="6">
    <source>
        <dbReference type="ARBA" id="ARBA00022777"/>
    </source>
</evidence>
<dbReference type="Pfam" id="PF01288">
    <property type="entry name" value="HPPK"/>
    <property type="match status" value="1"/>
</dbReference>
<dbReference type="PANTHER" id="PTHR43071:SF1">
    <property type="entry name" value="2-AMINO-4-HYDROXY-6-HYDROXYMETHYLDIHYDROPTERIDINE PYROPHOSPHOKINASE"/>
    <property type="match status" value="1"/>
</dbReference>
<evidence type="ECO:0000259" key="9">
    <source>
        <dbReference type="Pfam" id="PF01288"/>
    </source>
</evidence>
<gene>
    <name evidence="10" type="ORF">BJ992_006262</name>
</gene>
<dbReference type="SUPFAM" id="SSF55083">
    <property type="entry name" value="6-hydroxymethyl-7,8-dihydropterin pyrophosphokinase, HPPK"/>
    <property type="match status" value="1"/>
</dbReference>
<organism evidence="10 11">
    <name type="scientific">Sphaerisporangium rubeum</name>
    <dbReference type="NCBI Taxonomy" id="321317"/>
    <lineage>
        <taxon>Bacteria</taxon>
        <taxon>Bacillati</taxon>
        <taxon>Actinomycetota</taxon>
        <taxon>Actinomycetes</taxon>
        <taxon>Streptosporangiales</taxon>
        <taxon>Streptosporangiaceae</taxon>
        <taxon>Sphaerisporangium</taxon>
    </lineage>
</organism>
<name>A0A7X0IKF0_9ACTN</name>
<keyword evidence="8" id="KW-0289">Folate biosynthesis</keyword>
<dbReference type="AlphaFoldDB" id="A0A7X0IKF0"/>
<dbReference type="GO" id="GO:0005524">
    <property type="term" value="F:ATP binding"/>
    <property type="evidence" value="ECO:0007669"/>
    <property type="project" value="UniProtKB-KW"/>
</dbReference>
<dbReference type="InterPro" id="IPR000550">
    <property type="entry name" value="Hppk"/>
</dbReference>
<feature type="domain" description="7,8-dihydro-6-hydroxymethylpterin-pyrophosphokinase" evidence="9">
    <location>
        <begin position="4"/>
        <end position="133"/>
    </location>
</feature>
<dbReference type="Proteomes" id="UP000555564">
    <property type="component" value="Unassembled WGS sequence"/>
</dbReference>
<keyword evidence="11" id="KW-1185">Reference proteome</keyword>
<dbReference type="EC" id="2.7.6.3" evidence="3"/>
<dbReference type="GO" id="GO:0016301">
    <property type="term" value="F:kinase activity"/>
    <property type="evidence" value="ECO:0007669"/>
    <property type="project" value="UniProtKB-KW"/>
</dbReference>
<reference evidence="10 11" key="1">
    <citation type="submission" date="2020-08" db="EMBL/GenBank/DDBJ databases">
        <title>Sequencing the genomes of 1000 actinobacteria strains.</title>
        <authorList>
            <person name="Klenk H.-P."/>
        </authorList>
    </citation>
    <scope>NUCLEOTIDE SEQUENCE [LARGE SCALE GENOMIC DNA]</scope>
    <source>
        <strain evidence="10 11">DSM 44936</strain>
    </source>
</reference>
<dbReference type="GO" id="GO:0003848">
    <property type="term" value="F:2-amino-4-hydroxy-6-hydroxymethyldihydropteridine diphosphokinase activity"/>
    <property type="evidence" value="ECO:0007669"/>
    <property type="project" value="UniProtKB-EC"/>
</dbReference>
<evidence type="ECO:0000256" key="1">
    <source>
        <dbReference type="ARBA" id="ARBA00000198"/>
    </source>
</evidence>
<dbReference type="PANTHER" id="PTHR43071">
    <property type="entry name" value="2-AMINO-4-HYDROXY-6-HYDROXYMETHYLDIHYDROPTERIDINE PYROPHOSPHOKINASE"/>
    <property type="match status" value="1"/>
</dbReference>
<dbReference type="NCBIfam" id="TIGR01498">
    <property type="entry name" value="folK"/>
    <property type="match status" value="1"/>
</dbReference>
<dbReference type="GO" id="GO:0046654">
    <property type="term" value="P:tetrahydrofolate biosynthetic process"/>
    <property type="evidence" value="ECO:0007669"/>
    <property type="project" value="UniProtKB-UniPathway"/>
</dbReference>
<evidence type="ECO:0000256" key="8">
    <source>
        <dbReference type="ARBA" id="ARBA00022909"/>
    </source>
</evidence>
<evidence type="ECO:0000313" key="10">
    <source>
        <dbReference type="EMBL" id="MBB6476831.1"/>
    </source>
</evidence>
<sequence>MKVVLALGSNVGHRYETLQGAVDALFDAPGLEFVAVSPVYETEPMGGPPDQRNYFNAVVIGQTMTLGPRAILERSLGVETAFGRVRDEPWGPRTLDVDVIMVGELMSDDPELTLPHPLAHERAFVLAPWAQIDREATLPGRGSVAALLSGLDQKGIWLRTDLPLQPPG</sequence>
<keyword evidence="5" id="KW-0547">Nucleotide-binding</keyword>
<evidence type="ECO:0000256" key="5">
    <source>
        <dbReference type="ARBA" id="ARBA00022741"/>
    </source>
</evidence>
<evidence type="ECO:0000256" key="2">
    <source>
        <dbReference type="ARBA" id="ARBA00005051"/>
    </source>
</evidence>
<proteinExistence type="predicted"/>
<protein>
    <recommendedName>
        <fullName evidence="3">2-amino-4-hydroxy-6-hydroxymethyldihydropteridine diphosphokinase</fullName>
        <ecNumber evidence="3">2.7.6.3</ecNumber>
    </recommendedName>
</protein>
<dbReference type="RefSeq" id="WP_184987122.1">
    <property type="nucleotide sequence ID" value="NZ_BAAALO010000006.1"/>
</dbReference>
<evidence type="ECO:0000256" key="7">
    <source>
        <dbReference type="ARBA" id="ARBA00022840"/>
    </source>
</evidence>
<evidence type="ECO:0000313" key="11">
    <source>
        <dbReference type="Proteomes" id="UP000555564"/>
    </source>
</evidence>
<comment type="caution">
    <text evidence="10">The sequence shown here is derived from an EMBL/GenBank/DDBJ whole genome shotgun (WGS) entry which is preliminary data.</text>
</comment>